<dbReference type="PANTHER" id="PTHR22576:SF41">
    <property type="entry name" value="CASPASE 14, APOPTOSIS-RELATED CYSTEINE PEPTIDASE"/>
    <property type="match status" value="1"/>
</dbReference>
<feature type="domain" description="Caspase family p20" evidence="5">
    <location>
        <begin position="244"/>
        <end position="362"/>
    </location>
</feature>
<dbReference type="PROSITE" id="PS50208">
    <property type="entry name" value="CASPASE_P20"/>
    <property type="match status" value="1"/>
</dbReference>
<dbReference type="InterPro" id="IPR052039">
    <property type="entry name" value="Caspase-related_regulators"/>
</dbReference>
<dbReference type="InterPro" id="IPR029030">
    <property type="entry name" value="Caspase-like_dom_sf"/>
</dbReference>
<dbReference type="STRING" id="7719.ENSCINP00000007401"/>
<dbReference type="GO" id="GO:0043525">
    <property type="term" value="P:positive regulation of neuron apoptotic process"/>
    <property type="evidence" value="ECO:0000318"/>
    <property type="project" value="GO_Central"/>
</dbReference>
<reference evidence="6" key="4">
    <citation type="submission" date="2025-09" db="UniProtKB">
        <authorList>
            <consortium name="Ensembl"/>
        </authorList>
    </citation>
    <scope>IDENTIFICATION</scope>
</reference>
<comment type="similarity">
    <text evidence="1 2">Belongs to the peptidase C14A family.</text>
</comment>
<dbReference type="GO" id="GO:0005737">
    <property type="term" value="C:cytoplasm"/>
    <property type="evidence" value="ECO:0000318"/>
    <property type="project" value="GO_Central"/>
</dbReference>
<proteinExistence type="inferred from homology"/>
<reference evidence="7" key="1">
    <citation type="journal article" date="2002" name="Science">
        <title>The draft genome of Ciona intestinalis: insights into chordate and vertebrate origins.</title>
        <authorList>
            <person name="Dehal P."/>
            <person name="Satou Y."/>
            <person name="Campbell R.K."/>
            <person name="Chapman J."/>
            <person name="Degnan B."/>
            <person name="De Tomaso A."/>
            <person name="Davidson B."/>
            <person name="Di Gregorio A."/>
            <person name="Gelpke M."/>
            <person name="Goodstein D.M."/>
            <person name="Harafuji N."/>
            <person name="Hastings K.E."/>
            <person name="Ho I."/>
            <person name="Hotta K."/>
            <person name="Huang W."/>
            <person name="Kawashima T."/>
            <person name="Lemaire P."/>
            <person name="Martinez D."/>
            <person name="Meinertzhagen I.A."/>
            <person name="Necula S."/>
            <person name="Nonaka M."/>
            <person name="Putnam N."/>
            <person name="Rash S."/>
            <person name="Saiga H."/>
            <person name="Satake M."/>
            <person name="Terry A."/>
            <person name="Yamada L."/>
            <person name="Wang H.G."/>
            <person name="Awazu S."/>
            <person name="Azumi K."/>
            <person name="Boore J."/>
            <person name="Branno M."/>
            <person name="Chin-Bow S."/>
            <person name="DeSantis R."/>
            <person name="Doyle S."/>
            <person name="Francino P."/>
            <person name="Keys D.N."/>
            <person name="Haga S."/>
            <person name="Hayashi H."/>
            <person name="Hino K."/>
            <person name="Imai K.S."/>
            <person name="Inaba K."/>
            <person name="Kano S."/>
            <person name="Kobayashi K."/>
            <person name="Kobayashi M."/>
            <person name="Lee B.I."/>
            <person name="Makabe K.W."/>
            <person name="Manohar C."/>
            <person name="Matassi G."/>
            <person name="Medina M."/>
            <person name="Mochizuki Y."/>
            <person name="Mount S."/>
            <person name="Morishita T."/>
            <person name="Miura S."/>
            <person name="Nakayama A."/>
            <person name="Nishizaka S."/>
            <person name="Nomoto H."/>
            <person name="Ohta F."/>
            <person name="Oishi K."/>
            <person name="Rigoutsos I."/>
            <person name="Sano M."/>
            <person name="Sasaki A."/>
            <person name="Sasakura Y."/>
            <person name="Shoguchi E."/>
            <person name="Shin-i T."/>
            <person name="Spagnuolo A."/>
            <person name="Stainier D."/>
            <person name="Suzuki M.M."/>
            <person name="Tassy O."/>
            <person name="Takatori N."/>
            <person name="Tokuoka M."/>
            <person name="Yagi K."/>
            <person name="Yoshizaki F."/>
            <person name="Wada S."/>
            <person name="Zhang C."/>
            <person name="Hyatt P.D."/>
            <person name="Larimer F."/>
            <person name="Detter C."/>
            <person name="Doggett N."/>
            <person name="Glavina T."/>
            <person name="Hawkins T."/>
            <person name="Richardson P."/>
            <person name="Lucas S."/>
            <person name="Kohara Y."/>
            <person name="Levine M."/>
            <person name="Satoh N."/>
            <person name="Rokhsar D.S."/>
        </authorList>
    </citation>
    <scope>NUCLEOTIDE SEQUENCE [LARGE SCALE GENOMIC DNA]</scope>
</reference>
<dbReference type="Ensembl" id="ENSCINT00000007401.3">
    <property type="protein sequence ID" value="ENSCINP00000007401.3"/>
    <property type="gene ID" value="ENSCING00000003596.3"/>
</dbReference>
<evidence type="ECO:0000256" key="1">
    <source>
        <dbReference type="ARBA" id="ARBA00010134"/>
    </source>
</evidence>
<name>F6UYE6_CIOIN</name>
<evidence type="ECO:0000259" key="4">
    <source>
        <dbReference type="PROSITE" id="PS50207"/>
    </source>
</evidence>
<dbReference type="GO" id="GO:0006915">
    <property type="term" value="P:apoptotic process"/>
    <property type="evidence" value="ECO:0000318"/>
    <property type="project" value="GO_Central"/>
</dbReference>
<gene>
    <name evidence="6" type="primary">LOC100179627</name>
</gene>
<dbReference type="EMBL" id="EAAA01001753">
    <property type="status" value="NOT_ANNOTATED_CDS"/>
    <property type="molecule type" value="Genomic_DNA"/>
</dbReference>
<organism evidence="6 7">
    <name type="scientific">Ciona intestinalis</name>
    <name type="common">Transparent sea squirt</name>
    <name type="synonym">Ascidia intestinalis</name>
    <dbReference type="NCBI Taxonomy" id="7719"/>
    <lineage>
        <taxon>Eukaryota</taxon>
        <taxon>Metazoa</taxon>
        <taxon>Chordata</taxon>
        <taxon>Tunicata</taxon>
        <taxon>Ascidiacea</taxon>
        <taxon>Phlebobranchia</taxon>
        <taxon>Cionidae</taxon>
        <taxon>Ciona</taxon>
    </lineage>
</organism>
<dbReference type="GeneID" id="100179627"/>
<dbReference type="GO" id="GO:0005829">
    <property type="term" value="C:cytosol"/>
    <property type="evidence" value="ECO:0000318"/>
    <property type="project" value="GO_Central"/>
</dbReference>
<dbReference type="InterPro" id="IPR001309">
    <property type="entry name" value="Pept_C14_p20"/>
</dbReference>
<dbReference type="InterPro" id="IPR015917">
    <property type="entry name" value="Pept_C14A"/>
</dbReference>
<reference evidence="6" key="2">
    <citation type="journal article" date="2008" name="Genome Biol.">
        <title>Improved genome assembly and evidence-based global gene model set for the chordate Ciona intestinalis: new insight into intron and operon populations.</title>
        <authorList>
            <person name="Satou Y."/>
            <person name="Mineta K."/>
            <person name="Ogasawara M."/>
            <person name="Sasakura Y."/>
            <person name="Shoguchi E."/>
            <person name="Ueno K."/>
            <person name="Yamada L."/>
            <person name="Matsumoto J."/>
            <person name="Wasserscheid J."/>
            <person name="Dewar K."/>
            <person name="Wiley G.B."/>
            <person name="Macmil S.L."/>
            <person name="Roe B.A."/>
            <person name="Zeller R.W."/>
            <person name="Hastings K.E."/>
            <person name="Lemaire P."/>
            <person name="Lindquist E."/>
            <person name="Endo T."/>
            <person name="Hotta K."/>
            <person name="Inaba K."/>
        </authorList>
    </citation>
    <scope>NUCLEOTIDE SEQUENCE [LARGE SCALE GENOMIC DNA]</scope>
    <source>
        <strain evidence="6">wild type</strain>
    </source>
</reference>
<dbReference type="RefSeq" id="XP_018666892.1">
    <property type="nucleotide sequence ID" value="XM_018811347.2"/>
</dbReference>
<protein>
    <submittedName>
        <fullName evidence="6">Uncharacterized LOC100179627</fullName>
    </submittedName>
</protein>
<dbReference type="Gene3D" id="3.40.50.1460">
    <property type="match status" value="1"/>
</dbReference>
<dbReference type="PROSITE" id="PS50207">
    <property type="entry name" value="CASPASE_P10"/>
    <property type="match status" value="1"/>
</dbReference>
<dbReference type="Pfam" id="PF00656">
    <property type="entry name" value="Peptidase_C14"/>
    <property type="match status" value="1"/>
</dbReference>
<dbReference type="HOGENOM" id="CLU_517725_0_0_1"/>
<dbReference type="SUPFAM" id="SSF52129">
    <property type="entry name" value="Caspase-like"/>
    <property type="match status" value="1"/>
</dbReference>
<evidence type="ECO:0000313" key="7">
    <source>
        <dbReference type="Proteomes" id="UP000008144"/>
    </source>
</evidence>
<dbReference type="PRINTS" id="PR00376">
    <property type="entry name" value="IL1BCENZYME"/>
</dbReference>
<accession>A0A1W5BA06</accession>
<dbReference type="GeneTree" id="ENSGT00940000159698"/>
<dbReference type="InterPro" id="IPR002138">
    <property type="entry name" value="Pept_C14_p10"/>
</dbReference>
<dbReference type="AlphaFoldDB" id="F6UYE6"/>
<dbReference type="Proteomes" id="UP000008144">
    <property type="component" value="Chromosome 3"/>
</dbReference>
<feature type="compositionally biased region" description="Polar residues" evidence="3">
    <location>
        <begin position="87"/>
        <end position="114"/>
    </location>
</feature>
<dbReference type="SMART" id="SM00115">
    <property type="entry name" value="CASc"/>
    <property type="match status" value="1"/>
</dbReference>
<accession>F6UYE6</accession>
<feature type="region of interest" description="Disordered" evidence="3">
    <location>
        <begin position="374"/>
        <end position="398"/>
    </location>
</feature>
<dbReference type="InParanoid" id="F6UYE6"/>
<reference evidence="6" key="3">
    <citation type="submission" date="2025-08" db="UniProtKB">
        <authorList>
            <consortium name="Ensembl"/>
        </authorList>
    </citation>
    <scope>IDENTIFICATION</scope>
</reference>
<dbReference type="InterPro" id="IPR011600">
    <property type="entry name" value="Pept_C14_caspase"/>
</dbReference>
<dbReference type="GO" id="GO:0004197">
    <property type="term" value="F:cysteine-type endopeptidase activity"/>
    <property type="evidence" value="ECO:0000318"/>
    <property type="project" value="GO_Central"/>
</dbReference>
<dbReference type="OrthoDB" id="6097640at2759"/>
<keyword evidence="7" id="KW-1185">Reference proteome</keyword>
<dbReference type="EMBL" id="EAAA01001754">
    <property type="status" value="NOT_ANNOTATED_CDS"/>
    <property type="molecule type" value="Genomic_DNA"/>
</dbReference>
<sequence length="526" mass="57816">MGDEIEPSFLKLLKNLKAKPGTAEKLWKGGITSAADLSSYDTADVKAIVNDPVLIKTFLPVLQQYAFQISMDKNPNEKAMQLLQSHNNTTPQQGSGLQSDATGFSPGSNDATRSTTTTTTNIPAFTLNGISNQRPRQNQVSTSVKISGGQFSQCAVMPNEQVVFNNQGATFLSKYTEGENGKERKKVGGSYINLSNGMKFSTTDMHFMDNQSFWLDNVKIKRPSTDIHIGSDCYPIENFGTSKALIINNICFGSTVNRDGAEKDTQNMKSLLEQLGFKVTVATDKRGAEIHQLLREFSRECVNAPMTLVYVGSHGERSDNQDCFVGIDQQRITVEELTKYFSTSEAPGLAKKPKLFFLQFCRIVKSTAADSIGFNPASPPGRTEAESQNVSEQQNAAVQNDATEQFDDIKVDLGYLNGDVRSDAMGEGVDETMETDAHHVAHSYADMLISYATAAGTKAYRDVCEGSWYVTTLSKVIKDNTHDDICSILTKVNNSVMVKQAEEAGEVAVQMTEFKTTLRKKVVFFQ</sequence>
<feature type="compositionally biased region" description="Polar residues" evidence="3">
    <location>
        <begin position="386"/>
        <end position="398"/>
    </location>
</feature>
<evidence type="ECO:0000313" key="6">
    <source>
        <dbReference type="Ensembl" id="ENSCINP00000007401.3"/>
    </source>
</evidence>
<evidence type="ECO:0000259" key="5">
    <source>
        <dbReference type="PROSITE" id="PS50208"/>
    </source>
</evidence>
<evidence type="ECO:0000256" key="2">
    <source>
        <dbReference type="RuleBase" id="RU003971"/>
    </source>
</evidence>
<dbReference type="GO" id="GO:0006508">
    <property type="term" value="P:proteolysis"/>
    <property type="evidence" value="ECO:0007669"/>
    <property type="project" value="InterPro"/>
</dbReference>
<dbReference type="PANTHER" id="PTHR22576">
    <property type="entry name" value="MUCOSA ASSOCIATED LYMPHOID TISSUE LYMPHOMA TRANSLOCATION PROTEIN 1/PARACASPASE"/>
    <property type="match status" value="1"/>
</dbReference>
<feature type="region of interest" description="Disordered" evidence="3">
    <location>
        <begin position="87"/>
        <end position="118"/>
    </location>
</feature>
<evidence type="ECO:0000256" key="3">
    <source>
        <dbReference type="SAM" id="MobiDB-lite"/>
    </source>
</evidence>
<feature type="domain" description="Caspase family p10" evidence="4">
    <location>
        <begin position="437"/>
        <end position="526"/>
    </location>
</feature>